<evidence type="ECO:0000313" key="3">
    <source>
        <dbReference type="Proteomes" id="UP000287651"/>
    </source>
</evidence>
<proteinExistence type="predicted"/>
<dbReference type="AlphaFoldDB" id="A0A427A391"/>
<comment type="caution">
    <text evidence="2">The sequence shown here is derived from an EMBL/GenBank/DDBJ whole genome shotgun (WGS) entry which is preliminary data.</text>
</comment>
<sequence length="104" mass="11642">MKQLNQTFNTVHHRRNGSRLPLSSTNRSDDLAFVSSFLPHHCFRLCISFHRRRRGSQLHQLPTDTSKTSSAHNVTICSFCRCSCCCPPLSLLLSAVSSVITAVI</sequence>
<evidence type="ECO:0000313" key="2">
    <source>
        <dbReference type="EMBL" id="RRT70672.1"/>
    </source>
</evidence>
<gene>
    <name evidence="2" type="ORF">B296_00012350</name>
</gene>
<dbReference type="Proteomes" id="UP000287651">
    <property type="component" value="Unassembled WGS sequence"/>
</dbReference>
<accession>A0A427A391</accession>
<name>A0A427A391_ENSVE</name>
<organism evidence="2 3">
    <name type="scientific">Ensete ventricosum</name>
    <name type="common">Abyssinian banana</name>
    <name type="synonym">Musa ensete</name>
    <dbReference type="NCBI Taxonomy" id="4639"/>
    <lineage>
        <taxon>Eukaryota</taxon>
        <taxon>Viridiplantae</taxon>
        <taxon>Streptophyta</taxon>
        <taxon>Embryophyta</taxon>
        <taxon>Tracheophyta</taxon>
        <taxon>Spermatophyta</taxon>
        <taxon>Magnoliopsida</taxon>
        <taxon>Liliopsida</taxon>
        <taxon>Zingiberales</taxon>
        <taxon>Musaceae</taxon>
        <taxon>Ensete</taxon>
    </lineage>
</organism>
<evidence type="ECO:0000256" key="1">
    <source>
        <dbReference type="SAM" id="MobiDB-lite"/>
    </source>
</evidence>
<reference evidence="2 3" key="1">
    <citation type="journal article" date="2014" name="Agronomy (Basel)">
        <title>A Draft Genome Sequence for Ensete ventricosum, the Drought-Tolerant Tree Against Hunger.</title>
        <authorList>
            <person name="Harrison J."/>
            <person name="Moore K.A."/>
            <person name="Paszkiewicz K."/>
            <person name="Jones T."/>
            <person name="Grant M."/>
            <person name="Ambacheew D."/>
            <person name="Muzemil S."/>
            <person name="Studholme D.J."/>
        </authorList>
    </citation>
    <scope>NUCLEOTIDE SEQUENCE [LARGE SCALE GENOMIC DNA]</scope>
</reference>
<protein>
    <submittedName>
        <fullName evidence="2">Uncharacterized protein</fullName>
    </submittedName>
</protein>
<feature type="region of interest" description="Disordered" evidence="1">
    <location>
        <begin position="1"/>
        <end position="23"/>
    </location>
</feature>
<dbReference type="EMBL" id="AMZH03003940">
    <property type="protein sequence ID" value="RRT70672.1"/>
    <property type="molecule type" value="Genomic_DNA"/>
</dbReference>
<feature type="compositionally biased region" description="Polar residues" evidence="1">
    <location>
        <begin position="1"/>
        <end position="10"/>
    </location>
</feature>